<dbReference type="InterPro" id="IPR054344">
    <property type="entry name" value="TY-Chap_N"/>
</dbReference>
<feature type="domain" description="SseB protein N-terminal" evidence="2">
    <location>
        <begin position="175"/>
        <end position="283"/>
    </location>
</feature>
<dbReference type="AlphaFoldDB" id="A0A931DMK6"/>
<feature type="compositionally biased region" description="Pro residues" evidence="1">
    <location>
        <begin position="283"/>
        <end position="294"/>
    </location>
</feature>
<dbReference type="Pfam" id="PF07179">
    <property type="entry name" value="SseB"/>
    <property type="match status" value="1"/>
</dbReference>
<comment type="caution">
    <text evidence="4">The sequence shown here is derived from an EMBL/GenBank/DDBJ whole genome shotgun (WGS) entry which is preliminary data.</text>
</comment>
<proteinExistence type="predicted"/>
<evidence type="ECO:0008006" key="6">
    <source>
        <dbReference type="Google" id="ProtNLM"/>
    </source>
</evidence>
<feature type="region of interest" description="Disordered" evidence="1">
    <location>
        <begin position="142"/>
        <end position="181"/>
    </location>
</feature>
<evidence type="ECO:0000256" key="1">
    <source>
        <dbReference type="SAM" id="MobiDB-lite"/>
    </source>
</evidence>
<dbReference type="InterPro" id="IPR009839">
    <property type="entry name" value="SseB_N"/>
</dbReference>
<evidence type="ECO:0000259" key="2">
    <source>
        <dbReference type="Pfam" id="PF07179"/>
    </source>
</evidence>
<dbReference type="EMBL" id="JADOUA010000001">
    <property type="protein sequence ID" value="MBG6091318.1"/>
    <property type="molecule type" value="Genomic_DNA"/>
</dbReference>
<keyword evidence="5" id="KW-1185">Reference proteome</keyword>
<reference evidence="4" key="1">
    <citation type="submission" date="2020-11" db="EMBL/GenBank/DDBJ databases">
        <title>Sequencing the genomes of 1000 actinobacteria strains.</title>
        <authorList>
            <person name="Klenk H.-P."/>
        </authorList>
    </citation>
    <scope>NUCLEOTIDE SEQUENCE</scope>
    <source>
        <strain evidence="4">DSM 43175</strain>
    </source>
</reference>
<feature type="compositionally biased region" description="Gly residues" evidence="1">
    <location>
        <begin position="151"/>
        <end position="171"/>
    </location>
</feature>
<accession>A0A931DMK6</accession>
<evidence type="ECO:0000259" key="3">
    <source>
        <dbReference type="Pfam" id="PF22552"/>
    </source>
</evidence>
<dbReference type="Pfam" id="PF22552">
    <property type="entry name" value="TY-Chap3"/>
    <property type="match status" value="1"/>
</dbReference>
<evidence type="ECO:0000313" key="4">
    <source>
        <dbReference type="EMBL" id="MBG6091318.1"/>
    </source>
</evidence>
<dbReference type="Proteomes" id="UP000614047">
    <property type="component" value="Unassembled WGS sequence"/>
</dbReference>
<evidence type="ECO:0000313" key="5">
    <source>
        <dbReference type="Proteomes" id="UP000614047"/>
    </source>
</evidence>
<feature type="region of interest" description="Disordered" evidence="1">
    <location>
        <begin position="508"/>
        <end position="556"/>
    </location>
</feature>
<gene>
    <name evidence="4" type="ORF">IW256_005431</name>
</gene>
<sequence length="556" mass="59799">MDWNDFAKRLMIELIGLPVRSFLIVHGAGGLPYVQVMRSRAELEAEAVGSAFLARPLSPREERRLTVLGWEPPDDPERENWWSLVPVAERSGRPVADQAERCAALASRMTAALRDVYGVRSPLHLVYQAGHLDEGGPLELPGLGVPRAAQEGGGSGDRAGGSFGEGRGGGPTPESALADARERGDQDAYLALLGRTALYLPSSADPTYEDGTDRQYATAVFGDRTFVLAFTSPEAMDLSLRGQVVHHRRTSLPELLRRWPRPDWHLAVNPGLPSAAYLDPVALEPPPGTAPPEPAGHSGHQALATELESPSERPEAPQPPRQELSQAPGEAGASEGPGRVQARTATPADAPAPAPAPAPEVMIMQKVVRPEHVAHYLEGGYDLVAGYVHRLQDVRDLNTPARLVRGLGLVYQGTPFRSADESVHVIRWPVLRPELLRTPLGGIDEWSMGIVPGGWVIEKAPFPGSGYAPGEGPAIPEFKIDSQRLPHGAEMYRIDSSGGETLVGGYDADHRRWLPRPGAPPVPPPRPEGAVGAARADQVDEVKRVERGPLLEEGRA</sequence>
<feature type="region of interest" description="Disordered" evidence="1">
    <location>
        <begin position="278"/>
        <end position="357"/>
    </location>
</feature>
<feature type="domain" description="TY-Chap N-terminal" evidence="3">
    <location>
        <begin position="1"/>
        <end position="124"/>
    </location>
</feature>
<feature type="compositionally biased region" description="Low complexity" evidence="1">
    <location>
        <begin position="321"/>
        <end position="349"/>
    </location>
</feature>
<organism evidence="4 5">
    <name type="scientific">Actinomadura viridis</name>
    <dbReference type="NCBI Taxonomy" id="58110"/>
    <lineage>
        <taxon>Bacteria</taxon>
        <taxon>Bacillati</taxon>
        <taxon>Actinomycetota</taxon>
        <taxon>Actinomycetes</taxon>
        <taxon>Streptosporangiales</taxon>
        <taxon>Thermomonosporaceae</taxon>
        <taxon>Actinomadura</taxon>
    </lineage>
</organism>
<protein>
    <recommendedName>
        <fullName evidence="6">SseB protein N-terminal domain-containing protein</fullName>
    </recommendedName>
</protein>
<dbReference type="RefSeq" id="WP_197013647.1">
    <property type="nucleotide sequence ID" value="NZ_BAABES010000001.1"/>
</dbReference>
<feature type="compositionally biased region" description="Basic and acidic residues" evidence="1">
    <location>
        <begin position="537"/>
        <end position="556"/>
    </location>
</feature>
<feature type="compositionally biased region" description="Pro residues" evidence="1">
    <location>
        <begin position="517"/>
        <end position="527"/>
    </location>
</feature>
<name>A0A931DMK6_9ACTN</name>